<dbReference type="PANTHER" id="PTHR26379">
    <property type="entry name" value="BTB/POZ AND MATH DOMAIN-CONTAINING PROTEIN 1"/>
    <property type="match status" value="1"/>
</dbReference>
<feature type="domain" description="BTB" evidence="4">
    <location>
        <begin position="480"/>
        <end position="533"/>
    </location>
</feature>
<feature type="domain" description="MATH" evidence="5">
    <location>
        <begin position="310"/>
        <end position="447"/>
    </location>
</feature>
<feature type="compositionally biased region" description="Gly residues" evidence="3">
    <location>
        <begin position="36"/>
        <end position="46"/>
    </location>
</feature>
<dbReference type="Gene3D" id="2.60.210.10">
    <property type="entry name" value="Apoptosis, Tumor Necrosis Factor Receptor Associated Protein 2, Chain A"/>
    <property type="match status" value="1"/>
</dbReference>
<dbReference type="OrthoDB" id="624345at2759"/>
<name>A0A811SEW3_9POAL</name>
<keyword evidence="7" id="KW-1185">Reference proteome</keyword>
<gene>
    <name evidence="6" type="ORF">NCGR_LOCUS64269</name>
</gene>
<dbReference type="PROSITE" id="PS50144">
    <property type="entry name" value="MATH"/>
    <property type="match status" value="1"/>
</dbReference>
<dbReference type="InterPro" id="IPR002083">
    <property type="entry name" value="MATH/TRAF_dom"/>
</dbReference>
<evidence type="ECO:0000256" key="1">
    <source>
        <dbReference type="ARBA" id="ARBA00004906"/>
    </source>
</evidence>
<dbReference type="Pfam" id="PF00651">
    <property type="entry name" value="BTB"/>
    <property type="match status" value="1"/>
</dbReference>
<dbReference type="AlphaFoldDB" id="A0A811SEW3"/>
<dbReference type="CDD" id="cd00121">
    <property type="entry name" value="MATH"/>
    <property type="match status" value="1"/>
</dbReference>
<evidence type="ECO:0000313" key="7">
    <source>
        <dbReference type="Proteomes" id="UP000604825"/>
    </source>
</evidence>
<proteinExistence type="predicted"/>
<keyword evidence="2" id="KW-0175">Coiled coil</keyword>
<evidence type="ECO:0000256" key="3">
    <source>
        <dbReference type="SAM" id="MobiDB-lite"/>
    </source>
</evidence>
<feature type="region of interest" description="Disordered" evidence="3">
    <location>
        <begin position="1"/>
        <end position="92"/>
    </location>
</feature>
<dbReference type="Gene3D" id="3.30.710.10">
    <property type="entry name" value="Potassium Channel Kv1.1, Chain A"/>
    <property type="match status" value="1"/>
</dbReference>
<dbReference type="PROSITE" id="PS50097">
    <property type="entry name" value="BTB"/>
    <property type="match status" value="1"/>
</dbReference>
<dbReference type="InterPro" id="IPR011333">
    <property type="entry name" value="SKP1/BTB/POZ_sf"/>
</dbReference>
<feature type="compositionally biased region" description="Basic and acidic residues" evidence="3">
    <location>
        <begin position="80"/>
        <end position="92"/>
    </location>
</feature>
<comment type="pathway">
    <text evidence="1">Protein modification; protein ubiquitination.</text>
</comment>
<dbReference type="InterPro" id="IPR000210">
    <property type="entry name" value="BTB/POZ_dom"/>
</dbReference>
<accession>A0A811SEW3</accession>
<dbReference type="Pfam" id="PF22486">
    <property type="entry name" value="MATH_2"/>
    <property type="match status" value="1"/>
</dbReference>
<evidence type="ECO:0000259" key="4">
    <source>
        <dbReference type="PROSITE" id="PS50097"/>
    </source>
</evidence>
<evidence type="ECO:0000256" key="2">
    <source>
        <dbReference type="SAM" id="Coils"/>
    </source>
</evidence>
<dbReference type="GO" id="GO:0016567">
    <property type="term" value="P:protein ubiquitination"/>
    <property type="evidence" value="ECO:0007669"/>
    <property type="project" value="InterPro"/>
</dbReference>
<dbReference type="PANTHER" id="PTHR26379:SF458">
    <property type="entry name" value="BTB DOMAIN-CONTAINING PROTEIN"/>
    <property type="match status" value="1"/>
</dbReference>
<reference evidence="6" key="1">
    <citation type="submission" date="2020-10" db="EMBL/GenBank/DDBJ databases">
        <authorList>
            <person name="Han B."/>
            <person name="Lu T."/>
            <person name="Zhao Q."/>
            <person name="Huang X."/>
            <person name="Zhao Y."/>
        </authorList>
    </citation>
    <scope>NUCLEOTIDE SEQUENCE</scope>
</reference>
<dbReference type="Proteomes" id="UP000604825">
    <property type="component" value="Unassembled WGS sequence"/>
</dbReference>
<dbReference type="SUPFAM" id="SSF49599">
    <property type="entry name" value="TRAF domain-like"/>
    <property type="match status" value="1"/>
</dbReference>
<dbReference type="SUPFAM" id="SSF54695">
    <property type="entry name" value="POZ domain"/>
    <property type="match status" value="1"/>
</dbReference>
<comment type="caution">
    <text evidence="6">The sequence shown here is derived from an EMBL/GenBank/DDBJ whole genome shotgun (WGS) entry which is preliminary data.</text>
</comment>
<dbReference type="InterPro" id="IPR045005">
    <property type="entry name" value="BPM1-6"/>
</dbReference>
<sequence>MPPMPAEAADWAGRGKRAARGPMCCTAAEEERGGVVRDGGGLGRGVGPHPRAGHPGCSVPTPSTGTAAPHLSQRHSPHSFIEKKRSDRDRSDATRRDFFYRDEEERWDGSDGKRSADLLVRVSPLQLGWHLLRNIRAAIKEAKVVTNKPTLIKAVWPRTFTLAMEGSRHFNNSTVPPYQFIKPRFTNLPVGEKVPISLVGGGICLVVTVLTALAVHCYHRRWGNARACDVEAASASKVELSAARLVQLAASQARTHELEQELAAAQARTNTLQGQIGELEQRCHDFYGELRQERQRAKQDKDMLKQETARGTNVLRIVGYSLHKGLGVDRSIRSTTFPVGGYHWTIHYYPDGISSPLAPPGRLVLFLQLVSKKAEVRARFTFRLVDQATGKSTLFHRPWATPIASFSTMTMMRRERSEDAWGVFCVKKKSELEAYLRDDCLVIECDVTVIKEPRVNVTVRVPPSDLSGNLAKLLEGKKGADVTFRVGDELFPAHKIVLAMRSPVFDAEFYGPMREDDDDTASQCSIAIEDMQPAVRFQGAASLHIHGLDAVHGRVRRWRPQGDG</sequence>
<dbReference type="EMBL" id="CAJGYO010000019">
    <property type="protein sequence ID" value="CAD6340171.1"/>
    <property type="molecule type" value="Genomic_DNA"/>
</dbReference>
<evidence type="ECO:0000259" key="5">
    <source>
        <dbReference type="PROSITE" id="PS50144"/>
    </source>
</evidence>
<feature type="coiled-coil region" evidence="2">
    <location>
        <begin position="248"/>
        <end position="310"/>
    </location>
</feature>
<evidence type="ECO:0000313" key="6">
    <source>
        <dbReference type="EMBL" id="CAD6340171.1"/>
    </source>
</evidence>
<organism evidence="6 7">
    <name type="scientific">Miscanthus lutarioriparius</name>
    <dbReference type="NCBI Taxonomy" id="422564"/>
    <lineage>
        <taxon>Eukaryota</taxon>
        <taxon>Viridiplantae</taxon>
        <taxon>Streptophyta</taxon>
        <taxon>Embryophyta</taxon>
        <taxon>Tracheophyta</taxon>
        <taxon>Spermatophyta</taxon>
        <taxon>Magnoliopsida</taxon>
        <taxon>Liliopsida</taxon>
        <taxon>Poales</taxon>
        <taxon>Poaceae</taxon>
        <taxon>PACMAD clade</taxon>
        <taxon>Panicoideae</taxon>
        <taxon>Andropogonodae</taxon>
        <taxon>Andropogoneae</taxon>
        <taxon>Saccharinae</taxon>
        <taxon>Miscanthus</taxon>
    </lineage>
</organism>
<dbReference type="InterPro" id="IPR008974">
    <property type="entry name" value="TRAF-like"/>
</dbReference>
<protein>
    <submittedName>
        <fullName evidence="6">Uncharacterized protein</fullName>
    </submittedName>
</protein>